<dbReference type="WBParaSite" id="ECPE_0000112401-mRNA-1">
    <property type="protein sequence ID" value="ECPE_0000112401-mRNA-1"/>
    <property type="gene ID" value="ECPE_0000112401"/>
</dbReference>
<dbReference type="Proteomes" id="UP000272942">
    <property type="component" value="Unassembled WGS sequence"/>
</dbReference>
<evidence type="ECO:0000313" key="2">
    <source>
        <dbReference type="Proteomes" id="UP000272942"/>
    </source>
</evidence>
<sequence length="128" mass="14828">MCNAAKLNWAREILKELFGQSFHVTWTLIDGVLAEGRIARNKPESLVRLIMKMQNYFFSLTKMKYEADLNALHTLEAILRCLPADIQQRWAEETVIIGRLEKEPNFTELTEFIRNRAKVASSRFGQLA</sequence>
<reference evidence="3" key="1">
    <citation type="submission" date="2016-06" db="UniProtKB">
        <authorList>
            <consortium name="WormBaseParasite"/>
        </authorList>
    </citation>
    <scope>IDENTIFICATION</scope>
</reference>
<organism evidence="3">
    <name type="scientific">Echinostoma caproni</name>
    <dbReference type="NCBI Taxonomy" id="27848"/>
    <lineage>
        <taxon>Eukaryota</taxon>
        <taxon>Metazoa</taxon>
        <taxon>Spiralia</taxon>
        <taxon>Lophotrochozoa</taxon>
        <taxon>Platyhelminthes</taxon>
        <taxon>Trematoda</taxon>
        <taxon>Digenea</taxon>
        <taxon>Plagiorchiida</taxon>
        <taxon>Echinostomata</taxon>
        <taxon>Echinostomatoidea</taxon>
        <taxon>Echinostomatidae</taxon>
        <taxon>Echinostoma</taxon>
    </lineage>
</organism>
<evidence type="ECO:0000313" key="1">
    <source>
        <dbReference type="EMBL" id="VDP33494.1"/>
    </source>
</evidence>
<evidence type="ECO:0000313" key="3">
    <source>
        <dbReference type="WBParaSite" id="ECPE_0000112401-mRNA-1"/>
    </source>
</evidence>
<accession>A0A183A2D9</accession>
<keyword evidence="2" id="KW-1185">Reference proteome</keyword>
<protein>
    <submittedName>
        <fullName evidence="1 3">Uncharacterized protein</fullName>
    </submittedName>
</protein>
<dbReference type="OrthoDB" id="6283219at2759"/>
<dbReference type="EMBL" id="UZAN01005428">
    <property type="protein sequence ID" value="VDP33494.1"/>
    <property type="molecule type" value="Genomic_DNA"/>
</dbReference>
<proteinExistence type="predicted"/>
<dbReference type="AlphaFoldDB" id="A0A183A2D9"/>
<gene>
    <name evidence="1" type="ORF">ECPE_LOCUS1124</name>
</gene>
<reference evidence="1 2" key="2">
    <citation type="submission" date="2018-11" db="EMBL/GenBank/DDBJ databases">
        <authorList>
            <consortium name="Pathogen Informatics"/>
        </authorList>
    </citation>
    <scope>NUCLEOTIDE SEQUENCE [LARGE SCALE GENOMIC DNA]</scope>
    <source>
        <strain evidence="1 2">Egypt</strain>
    </source>
</reference>
<name>A0A183A2D9_9TREM</name>